<dbReference type="EMBL" id="OBEH01000005">
    <property type="protein sequence ID" value="SNZ01413.1"/>
    <property type="molecule type" value="Genomic_DNA"/>
</dbReference>
<name>A0A285MXL0_9FLAO</name>
<keyword evidence="5" id="KW-0547">Nucleotide-binding</keyword>
<evidence type="ECO:0000256" key="8">
    <source>
        <dbReference type="PROSITE-ProRule" id="PRU00339"/>
    </source>
</evidence>
<dbReference type="InterPro" id="IPR011495">
    <property type="entry name" value="Sig_transdc_His_kin_sub2_dim/P"/>
</dbReference>
<keyword evidence="3" id="KW-0597">Phosphoprotein</keyword>
<comment type="catalytic activity">
    <reaction evidence="1">
        <text>ATP + protein L-histidine = ADP + protein N-phospho-L-histidine.</text>
        <dbReference type="EC" id="2.7.13.3"/>
    </reaction>
</comment>
<dbReference type="Proteomes" id="UP000219048">
    <property type="component" value="Unassembled WGS sequence"/>
</dbReference>
<evidence type="ECO:0000256" key="7">
    <source>
        <dbReference type="ARBA" id="ARBA00022840"/>
    </source>
</evidence>
<dbReference type="PROSITE" id="PS50005">
    <property type="entry name" value="TPR"/>
    <property type="match status" value="4"/>
</dbReference>
<feature type="domain" description="Histidine kinase/HSP90-like ATPase" evidence="10">
    <location>
        <begin position="573"/>
        <end position="670"/>
    </location>
</feature>
<feature type="transmembrane region" description="Helical" evidence="9">
    <location>
        <begin position="428"/>
        <end position="446"/>
    </location>
</feature>
<dbReference type="Pfam" id="PF13181">
    <property type="entry name" value="TPR_8"/>
    <property type="match status" value="1"/>
</dbReference>
<dbReference type="Gene3D" id="1.25.40.10">
    <property type="entry name" value="Tetratricopeptide repeat domain"/>
    <property type="match status" value="2"/>
</dbReference>
<reference evidence="12" key="1">
    <citation type="submission" date="2017-09" db="EMBL/GenBank/DDBJ databases">
        <authorList>
            <person name="Varghese N."/>
            <person name="Submissions S."/>
        </authorList>
    </citation>
    <scope>NUCLEOTIDE SEQUENCE [LARGE SCALE GENOMIC DNA]</scope>
    <source>
        <strain evidence="12">DSM 25885</strain>
    </source>
</reference>
<keyword evidence="12" id="KW-1185">Reference proteome</keyword>
<dbReference type="Pfam" id="PF07568">
    <property type="entry name" value="HisKA_2"/>
    <property type="match status" value="1"/>
</dbReference>
<dbReference type="Gene3D" id="3.30.450.20">
    <property type="entry name" value="PAS domain"/>
    <property type="match status" value="1"/>
</dbReference>
<keyword evidence="7" id="KW-0067">ATP-binding</keyword>
<evidence type="ECO:0000256" key="1">
    <source>
        <dbReference type="ARBA" id="ARBA00000085"/>
    </source>
</evidence>
<dbReference type="SUPFAM" id="SSF55874">
    <property type="entry name" value="ATPase domain of HSP90 chaperone/DNA topoisomerase II/histidine kinase"/>
    <property type="match status" value="1"/>
</dbReference>
<dbReference type="InterPro" id="IPR019734">
    <property type="entry name" value="TPR_rpt"/>
</dbReference>
<feature type="repeat" description="TPR" evidence="8">
    <location>
        <begin position="116"/>
        <end position="149"/>
    </location>
</feature>
<dbReference type="AlphaFoldDB" id="A0A285MXL0"/>
<feature type="repeat" description="TPR" evidence="8">
    <location>
        <begin position="156"/>
        <end position="189"/>
    </location>
</feature>
<dbReference type="SMART" id="SM00028">
    <property type="entry name" value="TPR"/>
    <property type="match status" value="7"/>
</dbReference>
<dbReference type="EC" id="2.7.13.3" evidence="2"/>
<evidence type="ECO:0000256" key="5">
    <source>
        <dbReference type="ARBA" id="ARBA00022741"/>
    </source>
</evidence>
<dbReference type="InterPro" id="IPR036890">
    <property type="entry name" value="HATPase_C_sf"/>
</dbReference>
<gene>
    <name evidence="11" type="ORF">SAMN06265377_3251</name>
</gene>
<feature type="repeat" description="TPR" evidence="8">
    <location>
        <begin position="195"/>
        <end position="228"/>
    </location>
</feature>
<evidence type="ECO:0000256" key="2">
    <source>
        <dbReference type="ARBA" id="ARBA00012438"/>
    </source>
</evidence>
<accession>A0A285MXL0</accession>
<evidence type="ECO:0000313" key="12">
    <source>
        <dbReference type="Proteomes" id="UP000219048"/>
    </source>
</evidence>
<dbReference type="PROSITE" id="PS50293">
    <property type="entry name" value="TPR_REGION"/>
    <property type="match status" value="1"/>
</dbReference>
<feature type="transmembrane region" description="Helical" evidence="9">
    <location>
        <begin position="33"/>
        <end position="53"/>
    </location>
</feature>
<protein>
    <recommendedName>
        <fullName evidence="2">histidine kinase</fullName>
        <ecNumber evidence="2">2.7.13.3</ecNumber>
    </recommendedName>
</protein>
<evidence type="ECO:0000259" key="10">
    <source>
        <dbReference type="SMART" id="SM00387"/>
    </source>
</evidence>
<evidence type="ECO:0000256" key="6">
    <source>
        <dbReference type="ARBA" id="ARBA00022777"/>
    </source>
</evidence>
<dbReference type="InterPro" id="IPR011990">
    <property type="entry name" value="TPR-like_helical_dom_sf"/>
</dbReference>
<evidence type="ECO:0000256" key="4">
    <source>
        <dbReference type="ARBA" id="ARBA00022679"/>
    </source>
</evidence>
<dbReference type="SUPFAM" id="SSF48452">
    <property type="entry name" value="TPR-like"/>
    <property type="match status" value="2"/>
</dbReference>
<sequence length="672" mass="75533">MKPYLGYAGGKLSLVHTFPIEMNKMKYRSTSKIWYLSGNIFYIMCVLFCPTGSTAQQDRMVDSITAILPTMDVEDRIEALGDLSYRTSTSDFKASLGYGKQALNLARQTDNQSLLAKSLKNLANTYMRASRFEMALDLNEKAMKIFKSTNNMEELAGVYNNLGATYRRKGDFTKALDFFFKSLNIKDSLGGINLTSAYANIGQIYRQKGEPKKALTYFFQSLEIDEKNDDLSGMAINFSNIGTAYENQGKYDMALSYARKALAIDEKLNDKYGVAIDYNNMAEAYFGKKQYSGSFDYYQKSLTIKRKMGNQNGMAHTLQRMAKLHSDWKKHDSALVFAHKSLSILDSVDNKERKMEAHNVLSEIYSAKGDHKNAMASYKEYIKLRETIFNIAKERLASDMESKYESAKKDNTIEVQRTTIAGQQKIQVLYGILSGLLGLILLGLYHNHKKGKKRNKELQGLNEALDAKNAQNELLLREIHHRVKNNLEMVKSLIALQSAQIEDKSTKEAMLASQNRVESMGIIHQKLYQGENLGSIEMKDYFINLSEGILDSFSAEGKVEIECIMDELELDIDTAVPIGLIVNELLTNALKYAFPSGEQGLVKIFLTKDGVDTLNLQVADNGVGKKNNPAPKVKGFGRELVGMLTRQLNGTMEEDFGLGTTISFKFKLDKVA</sequence>
<proteinExistence type="predicted"/>
<dbReference type="SMART" id="SM00387">
    <property type="entry name" value="HATPase_c"/>
    <property type="match status" value="1"/>
</dbReference>
<dbReference type="OrthoDB" id="9767435at2"/>
<keyword evidence="9" id="KW-0812">Transmembrane</keyword>
<dbReference type="Pfam" id="PF02518">
    <property type="entry name" value="HATPase_c"/>
    <property type="match status" value="1"/>
</dbReference>
<dbReference type="Gene3D" id="3.30.565.10">
    <property type="entry name" value="Histidine kinase-like ATPase, C-terminal domain"/>
    <property type="match status" value="1"/>
</dbReference>
<evidence type="ECO:0000256" key="9">
    <source>
        <dbReference type="SAM" id="Phobius"/>
    </source>
</evidence>
<dbReference type="Pfam" id="PF13374">
    <property type="entry name" value="TPR_10"/>
    <property type="match status" value="1"/>
</dbReference>
<organism evidence="11 12">
    <name type="scientific">Flagellimonas pacifica</name>
    <dbReference type="NCBI Taxonomy" id="1247520"/>
    <lineage>
        <taxon>Bacteria</taxon>
        <taxon>Pseudomonadati</taxon>
        <taxon>Bacteroidota</taxon>
        <taxon>Flavobacteriia</taxon>
        <taxon>Flavobacteriales</taxon>
        <taxon>Flavobacteriaceae</taxon>
        <taxon>Flagellimonas</taxon>
    </lineage>
</organism>
<dbReference type="GO" id="GO:0004673">
    <property type="term" value="F:protein histidine kinase activity"/>
    <property type="evidence" value="ECO:0007669"/>
    <property type="project" value="UniProtKB-EC"/>
</dbReference>
<keyword evidence="6 11" id="KW-0418">Kinase</keyword>
<dbReference type="InterPro" id="IPR003594">
    <property type="entry name" value="HATPase_dom"/>
</dbReference>
<dbReference type="Pfam" id="PF13424">
    <property type="entry name" value="TPR_12"/>
    <property type="match status" value="2"/>
</dbReference>
<keyword evidence="8" id="KW-0802">TPR repeat</keyword>
<dbReference type="PANTHER" id="PTHR41523:SF8">
    <property type="entry name" value="ETHYLENE RESPONSE SENSOR PROTEIN"/>
    <property type="match status" value="1"/>
</dbReference>
<dbReference type="GO" id="GO:0005524">
    <property type="term" value="F:ATP binding"/>
    <property type="evidence" value="ECO:0007669"/>
    <property type="project" value="UniProtKB-KW"/>
</dbReference>
<keyword evidence="9" id="KW-1133">Transmembrane helix</keyword>
<evidence type="ECO:0000256" key="3">
    <source>
        <dbReference type="ARBA" id="ARBA00022553"/>
    </source>
</evidence>
<keyword evidence="4" id="KW-0808">Transferase</keyword>
<keyword evidence="9" id="KW-0472">Membrane</keyword>
<evidence type="ECO:0000313" key="11">
    <source>
        <dbReference type="EMBL" id="SNZ01413.1"/>
    </source>
</evidence>
<feature type="repeat" description="TPR" evidence="8">
    <location>
        <begin position="235"/>
        <end position="268"/>
    </location>
</feature>
<dbReference type="PANTHER" id="PTHR41523">
    <property type="entry name" value="TWO-COMPONENT SYSTEM SENSOR PROTEIN"/>
    <property type="match status" value="1"/>
</dbReference>